<dbReference type="GO" id="GO:0055085">
    <property type="term" value="P:transmembrane transport"/>
    <property type="evidence" value="ECO:0007669"/>
    <property type="project" value="InterPro"/>
</dbReference>
<proteinExistence type="inferred from homology"/>
<dbReference type="PANTHER" id="PTHR33446:SF2">
    <property type="entry name" value="PROTEIN TONB"/>
    <property type="match status" value="1"/>
</dbReference>
<evidence type="ECO:0000256" key="5">
    <source>
        <dbReference type="ARBA" id="ARBA00022519"/>
    </source>
</evidence>
<organism evidence="11 12">
    <name type="scientific">Piscinibacter gummiphilus</name>
    <dbReference type="NCBI Taxonomy" id="946333"/>
    <lineage>
        <taxon>Bacteria</taxon>
        <taxon>Pseudomonadati</taxon>
        <taxon>Pseudomonadota</taxon>
        <taxon>Betaproteobacteria</taxon>
        <taxon>Burkholderiales</taxon>
        <taxon>Sphaerotilaceae</taxon>
        <taxon>Piscinibacter</taxon>
    </lineage>
</organism>
<dbReference type="InterPro" id="IPR006260">
    <property type="entry name" value="TonB/TolA_C"/>
</dbReference>
<keyword evidence="6" id="KW-0812">Transmembrane</keyword>
<dbReference type="Gene3D" id="3.30.1150.10">
    <property type="match status" value="1"/>
</dbReference>
<keyword evidence="7" id="KW-0653">Protein transport</keyword>
<dbReference type="InterPro" id="IPR037682">
    <property type="entry name" value="TonB_C"/>
</dbReference>
<dbReference type="Proteomes" id="UP000193427">
    <property type="component" value="Chromosome"/>
</dbReference>
<dbReference type="NCBIfam" id="TIGR01352">
    <property type="entry name" value="tonB_Cterm"/>
    <property type="match status" value="1"/>
</dbReference>
<evidence type="ECO:0000256" key="3">
    <source>
        <dbReference type="ARBA" id="ARBA00022448"/>
    </source>
</evidence>
<dbReference type="AlphaFoldDB" id="A0A1W6L3E9"/>
<keyword evidence="4" id="KW-1003">Cell membrane</keyword>
<comment type="similarity">
    <text evidence="2">Belongs to the TonB family.</text>
</comment>
<evidence type="ECO:0000256" key="9">
    <source>
        <dbReference type="ARBA" id="ARBA00023136"/>
    </source>
</evidence>
<dbReference type="SUPFAM" id="SSF74653">
    <property type="entry name" value="TolA/TonB C-terminal domain"/>
    <property type="match status" value="1"/>
</dbReference>
<gene>
    <name evidence="11" type="ORF">A4W93_01745</name>
</gene>
<name>A0A1W6L3E9_9BURK</name>
<reference evidence="11 12" key="1">
    <citation type="submission" date="2016-04" db="EMBL/GenBank/DDBJ databases">
        <title>Complete genome sequence of natural rubber-degrading, novel Gram-negative bacterium, Rhizobacter gummiphilus strain NS21.</title>
        <authorList>
            <person name="Tabata M."/>
            <person name="Kasai D."/>
            <person name="Fukuda M."/>
        </authorList>
    </citation>
    <scope>NUCLEOTIDE SEQUENCE [LARGE SCALE GENOMIC DNA]</scope>
    <source>
        <strain evidence="11 12">NS21</strain>
    </source>
</reference>
<evidence type="ECO:0000256" key="7">
    <source>
        <dbReference type="ARBA" id="ARBA00022927"/>
    </source>
</evidence>
<evidence type="ECO:0000256" key="2">
    <source>
        <dbReference type="ARBA" id="ARBA00006555"/>
    </source>
</evidence>
<comment type="subcellular location">
    <subcellularLocation>
        <location evidence="1">Cell inner membrane</location>
        <topology evidence="1">Single-pass membrane protein</topology>
        <orientation evidence="1">Periplasmic side</orientation>
    </subcellularLocation>
</comment>
<evidence type="ECO:0000256" key="4">
    <source>
        <dbReference type="ARBA" id="ARBA00022475"/>
    </source>
</evidence>
<keyword evidence="9" id="KW-0472">Membrane</keyword>
<evidence type="ECO:0000259" key="10">
    <source>
        <dbReference type="PROSITE" id="PS52015"/>
    </source>
</evidence>
<feature type="domain" description="TonB C-terminal" evidence="10">
    <location>
        <begin position="6"/>
        <end position="98"/>
    </location>
</feature>
<dbReference type="GO" id="GO:0015031">
    <property type="term" value="P:protein transport"/>
    <property type="evidence" value="ECO:0007669"/>
    <property type="project" value="UniProtKB-KW"/>
</dbReference>
<dbReference type="GO" id="GO:0098797">
    <property type="term" value="C:plasma membrane protein complex"/>
    <property type="evidence" value="ECO:0007669"/>
    <property type="project" value="TreeGrafter"/>
</dbReference>
<dbReference type="PANTHER" id="PTHR33446">
    <property type="entry name" value="PROTEIN TONB-RELATED"/>
    <property type="match status" value="1"/>
</dbReference>
<keyword evidence="12" id="KW-1185">Reference proteome</keyword>
<dbReference type="GO" id="GO:0031992">
    <property type="term" value="F:energy transducer activity"/>
    <property type="evidence" value="ECO:0007669"/>
    <property type="project" value="TreeGrafter"/>
</dbReference>
<keyword evidence="3" id="KW-0813">Transport</keyword>
<evidence type="ECO:0000313" key="11">
    <source>
        <dbReference type="EMBL" id="ARN18743.1"/>
    </source>
</evidence>
<evidence type="ECO:0000313" key="12">
    <source>
        <dbReference type="Proteomes" id="UP000193427"/>
    </source>
</evidence>
<sequence>MEAGYVGRLRTYIRGITEYPTSGDARRLRPEGSSVVRFTLGRDGSLKNAEIEKGSGSPILDRQALQIVRNGKYPAWPADAWGGSDEHTFTVTVQFVSP</sequence>
<dbReference type="InterPro" id="IPR051045">
    <property type="entry name" value="TonB-dependent_transducer"/>
</dbReference>
<dbReference type="PROSITE" id="PS52015">
    <property type="entry name" value="TONB_CTD"/>
    <property type="match status" value="1"/>
</dbReference>
<keyword evidence="8" id="KW-1133">Transmembrane helix</keyword>
<protein>
    <recommendedName>
        <fullName evidence="10">TonB C-terminal domain-containing protein</fullName>
    </recommendedName>
</protein>
<dbReference type="Pfam" id="PF03544">
    <property type="entry name" value="TonB_C"/>
    <property type="match status" value="1"/>
</dbReference>
<evidence type="ECO:0000256" key="8">
    <source>
        <dbReference type="ARBA" id="ARBA00022989"/>
    </source>
</evidence>
<keyword evidence="5" id="KW-0997">Cell inner membrane</keyword>
<accession>A0A1W6L3E9</accession>
<dbReference type="STRING" id="946333.A4W93_01745"/>
<evidence type="ECO:0000256" key="6">
    <source>
        <dbReference type="ARBA" id="ARBA00022692"/>
    </source>
</evidence>
<dbReference type="EMBL" id="CP015118">
    <property type="protein sequence ID" value="ARN18743.1"/>
    <property type="molecule type" value="Genomic_DNA"/>
</dbReference>
<evidence type="ECO:0000256" key="1">
    <source>
        <dbReference type="ARBA" id="ARBA00004383"/>
    </source>
</evidence>
<dbReference type="KEGG" id="rgu:A4W93_01745"/>